<evidence type="ECO:0000313" key="3">
    <source>
        <dbReference type="WBParaSite" id="HPBE_0002268501-mRNA-1"/>
    </source>
</evidence>
<sequence>MHGTMTNADELEMNSQLTQELVEQDTGKKSVAKMCAGLDPNELFGYAHARLRQTRRSATSVGPDELLSVNASGVMTARREEFRMRDFMLTTTLPEVKPFTGKQSGSFESHADDKGVAPIVKHKVVTKIPAAARECEPALAVGYKPRKSVEAAYPNAVVYDFLDTLRKYLDGDVALEILEKIERRRNPQEKPAEGAHSYDYGWHGRGGKGYQYRYRPYQRGRGRGGRF</sequence>
<dbReference type="Proteomes" id="UP000050761">
    <property type="component" value="Unassembled WGS sequence"/>
</dbReference>
<gene>
    <name evidence="1" type="ORF">HPBE_LOCUS22684</name>
</gene>
<accession>A0A183GJ46</accession>
<evidence type="ECO:0000313" key="2">
    <source>
        <dbReference type="Proteomes" id="UP000050761"/>
    </source>
</evidence>
<reference evidence="3" key="2">
    <citation type="submission" date="2019-09" db="UniProtKB">
        <authorList>
            <consortium name="WormBaseParasite"/>
        </authorList>
    </citation>
    <scope>IDENTIFICATION</scope>
</reference>
<keyword evidence="2" id="KW-1185">Reference proteome</keyword>
<dbReference type="EMBL" id="UZAH01034249">
    <property type="protein sequence ID" value="VDP34135.1"/>
    <property type="molecule type" value="Genomic_DNA"/>
</dbReference>
<proteinExistence type="predicted"/>
<dbReference type="OrthoDB" id="5905241at2759"/>
<dbReference type="WBParaSite" id="HPBE_0002268501-mRNA-1">
    <property type="protein sequence ID" value="HPBE_0002268501-mRNA-1"/>
    <property type="gene ID" value="HPBE_0002268501"/>
</dbReference>
<evidence type="ECO:0000313" key="1">
    <source>
        <dbReference type="EMBL" id="VDP34135.1"/>
    </source>
</evidence>
<organism evidence="2 3">
    <name type="scientific">Heligmosomoides polygyrus</name>
    <name type="common">Parasitic roundworm</name>
    <dbReference type="NCBI Taxonomy" id="6339"/>
    <lineage>
        <taxon>Eukaryota</taxon>
        <taxon>Metazoa</taxon>
        <taxon>Ecdysozoa</taxon>
        <taxon>Nematoda</taxon>
        <taxon>Chromadorea</taxon>
        <taxon>Rhabditida</taxon>
        <taxon>Rhabditina</taxon>
        <taxon>Rhabditomorpha</taxon>
        <taxon>Strongyloidea</taxon>
        <taxon>Heligmosomidae</taxon>
        <taxon>Heligmosomoides</taxon>
    </lineage>
</organism>
<name>A0A183GJ46_HELPZ</name>
<accession>A0A3P8DQS1</accession>
<dbReference type="AlphaFoldDB" id="A0A183GJ46"/>
<reference evidence="1 2" key="1">
    <citation type="submission" date="2018-11" db="EMBL/GenBank/DDBJ databases">
        <authorList>
            <consortium name="Pathogen Informatics"/>
        </authorList>
    </citation>
    <scope>NUCLEOTIDE SEQUENCE [LARGE SCALE GENOMIC DNA]</scope>
</reference>
<protein>
    <submittedName>
        <fullName evidence="1 3">Uncharacterized protein</fullName>
    </submittedName>
</protein>